<protein>
    <recommendedName>
        <fullName evidence="2">Integrase catalytic domain-containing protein</fullName>
    </recommendedName>
</protein>
<proteinExistence type="predicted"/>
<dbReference type="GO" id="GO:0015074">
    <property type="term" value="P:DNA integration"/>
    <property type="evidence" value="ECO:0007669"/>
    <property type="project" value="InterPro"/>
</dbReference>
<dbReference type="PANTHER" id="PTHR35004:SF6">
    <property type="entry name" value="TRANSPOSASE"/>
    <property type="match status" value="1"/>
</dbReference>
<reference evidence="3 4" key="1">
    <citation type="submission" date="2019-12" db="EMBL/GenBank/DDBJ databases">
        <title>Complete genome sequence of Mycolicibacterium xenopi str. JCM15661T.</title>
        <authorList>
            <person name="Yoshida M."/>
            <person name="Fukano H."/>
            <person name="Asakura T."/>
            <person name="Hoshino Y."/>
        </authorList>
    </citation>
    <scope>NUCLEOTIDE SEQUENCE [LARGE SCALE GENOMIC DNA]</scope>
    <source>
        <strain evidence="3 4">JCM 15661T</strain>
    </source>
</reference>
<evidence type="ECO:0000313" key="4">
    <source>
        <dbReference type="Proteomes" id="UP000464624"/>
    </source>
</evidence>
<dbReference type="EMBL" id="AP022314">
    <property type="protein sequence ID" value="BBU21155.1"/>
    <property type="molecule type" value="Genomic_DNA"/>
</dbReference>
<feature type="domain" description="Integrase catalytic" evidence="2">
    <location>
        <begin position="88"/>
        <end position="273"/>
    </location>
</feature>
<dbReference type="AlphaFoldDB" id="A0AAD1GYJ6"/>
<dbReference type="SUPFAM" id="SSF46689">
    <property type="entry name" value="Homeodomain-like"/>
    <property type="match status" value="1"/>
</dbReference>
<dbReference type="KEGG" id="mxe:MYXE_09440"/>
<dbReference type="InterPro" id="IPR009057">
    <property type="entry name" value="Homeodomain-like_sf"/>
</dbReference>
<dbReference type="Gene3D" id="3.30.420.10">
    <property type="entry name" value="Ribonuclease H-like superfamily/Ribonuclease H"/>
    <property type="match status" value="1"/>
</dbReference>
<dbReference type="Pfam" id="PF00665">
    <property type="entry name" value="rve"/>
    <property type="match status" value="1"/>
</dbReference>
<organism evidence="3 4">
    <name type="scientific">Mycobacterium xenopi</name>
    <dbReference type="NCBI Taxonomy" id="1789"/>
    <lineage>
        <taxon>Bacteria</taxon>
        <taxon>Bacillati</taxon>
        <taxon>Actinomycetota</taxon>
        <taxon>Actinomycetes</taxon>
        <taxon>Mycobacteriales</taxon>
        <taxon>Mycobacteriaceae</taxon>
        <taxon>Mycobacterium</taxon>
    </lineage>
</organism>
<dbReference type="InterPro" id="IPR001584">
    <property type="entry name" value="Integrase_cat-core"/>
</dbReference>
<dbReference type="Proteomes" id="UP000464624">
    <property type="component" value="Chromosome"/>
</dbReference>
<sequence>MRIWRETLDRWIRRYRAGGFEALVPAPRRLAARTDAQVLELAASLKRENPTRTVAQVARILRTATGWAPSESTLLRHFHRLELMGPVGGEVPAVFGRFEAADRNALWVGDGLHGPRVGDRKNYLFAFIDDHSRLAVGHRFGFAENTVRLAAALRPALAARGVPAGIYVDNGSAFCDAWLLRACAKLGIRLVHSAPGRPQGRGKIERFFRTVREQFLVEVTDTSSEDLTAAGVDHATALLELNRLFVAWVETEYHRRVHTETGQPPLDRWEAGWDRLGHTPAIPTADDLTEAFLWSSTAWWPRLPPCRCTPTPTRSILRWSGARSSWCSPRLTWKPSRSATATSHMGKPCRTSSPAMRTRKPGPRTLSLSRRRRGSTIWRRPRGRPPRAAAR</sequence>
<gene>
    <name evidence="3" type="ORF">MYXE_09440</name>
</gene>
<dbReference type="InterPro" id="IPR036397">
    <property type="entry name" value="RNaseH_sf"/>
</dbReference>
<dbReference type="PROSITE" id="PS50994">
    <property type="entry name" value="INTEGRASE"/>
    <property type="match status" value="1"/>
</dbReference>
<accession>A0AAD1GYJ6</accession>
<evidence type="ECO:0000313" key="3">
    <source>
        <dbReference type="EMBL" id="BBU21155.1"/>
    </source>
</evidence>
<dbReference type="GO" id="GO:0003676">
    <property type="term" value="F:nucleic acid binding"/>
    <property type="evidence" value="ECO:0007669"/>
    <property type="project" value="InterPro"/>
</dbReference>
<evidence type="ECO:0000259" key="2">
    <source>
        <dbReference type="PROSITE" id="PS50994"/>
    </source>
</evidence>
<evidence type="ECO:0000256" key="1">
    <source>
        <dbReference type="SAM" id="MobiDB-lite"/>
    </source>
</evidence>
<feature type="compositionally biased region" description="Basic residues" evidence="1">
    <location>
        <begin position="369"/>
        <end position="391"/>
    </location>
</feature>
<dbReference type="PANTHER" id="PTHR35004">
    <property type="entry name" value="TRANSPOSASE RV3428C-RELATED"/>
    <property type="match status" value="1"/>
</dbReference>
<dbReference type="SUPFAM" id="SSF53098">
    <property type="entry name" value="Ribonuclease H-like"/>
    <property type="match status" value="1"/>
</dbReference>
<dbReference type="Pfam" id="PF13565">
    <property type="entry name" value="HTH_32"/>
    <property type="match status" value="1"/>
</dbReference>
<feature type="region of interest" description="Disordered" evidence="1">
    <location>
        <begin position="337"/>
        <end position="391"/>
    </location>
</feature>
<name>A0AAD1GYJ6_MYCXE</name>
<dbReference type="InterPro" id="IPR012337">
    <property type="entry name" value="RNaseH-like_sf"/>
</dbReference>